<evidence type="ECO:0000256" key="8">
    <source>
        <dbReference type="ARBA" id="ARBA00023136"/>
    </source>
</evidence>
<evidence type="ECO:0000256" key="7">
    <source>
        <dbReference type="ARBA" id="ARBA00022989"/>
    </source>
</evidence>
<evidence type="ECO:0000256" key="6">
    <source>
        <dbReference type="ARBA" id="ARBA00022692"/>
    </source>
</evidence>
<dbReference type="PANTHER" id="PTHR30386">
    <property type="entry name" value="MEMBRANE FUSION SUBUNIT OF EMRAB-TOLC MULTIDRUG EFFLUX PUMP"/>
    <property type="match status" value="1"/>
</dbReference>
<gene>
    <name evidence="13" type="ORF">SAMN06265338_11474</name>
</gene>
<organism evidence="13 14">
    <name type="scientific">Rhodoblastus acidophilus</name>
    <name type="common">Rhodopseudomonas acidophila</name>
    <dbReference type="NCBI Taxonomy" id="1074"/>
    <lineage>
        <taxon>Bacteria</taxon>
        <taxon>Pseudomonadati</taxon>
        <taxon>Pseudomonadota</taxon>
        <taxon>Alphaproteobacteria</taxon>
        <taxon>Hyphomicrobiales</taxon>
        <taxon>Rhodoblastaceae</taxon>
        <taxon>Rhodoblastus</taxon>
    </lineage>
</organism>
<dbReference type="InterPro" id="IPR058982">
    <property type="entry name" value="Beta-barrel_AprE"/>
</dbReference>
<dbReference type="GO" id="GO:0005886">
    <property type="term" value="C:plasma membrane"/>
    <property type="evidence" value="ECO:0007669"/>
    <property type="project" value="UniProtKB-SubCell"/>
</dbReference>
<feature type="coiled-coil region" evidence="10">
    <location>
        <begin position="98"/>
        <end position="125"/>
    </location>
</feature>
<keyword evidence="10" id="KW-0175">Coiled coil</keyword>
<dbReference type="EMBL" id="FYDG01000014">
    <property type="protein sequence ID" value="SNB81153.1"/>
    <property type="molecule type" value="Genomic_DNA"/>
</dbReference>
<sequence>MTDFTTDLADTETSIRNLMRAFLASVTLVCGGVVGWSVTTRIDSAVVAAGAFAVKSSTQNIQHPEGGIVGALFVRDGDLVREGQVLIRLDAAKVSSDASIGERKLIELIAERARLEAERQDAAAIVMPKPPAASLEARETLQTSIKAQQALLDEKRSARSSQLAQLAERRTQIETQIRGLNEQLSATRGEMQQAAGDLADQRYLDSKGLMRRPMLRQTEREVSRLNGQIGDAEARIASARSQLTETNFKIAEVKKSGQSDILTQLQTVVEKIAQAEQERTTALDRLQRLEIKAPRTGYVNELSVHTVGGVIAPGQTVMSIIPDGDPLLVTAKISPTEIDEVQAGRPATVRLSSLKVSTPPELEGVVAGVSPDQLKDERTGQPYFMVKIDVPASEATKLQGKALFPGMPAEVLIRGEARRVIAYLTQPLTDKIGLAFREK</sequence>
<dbReference type="OrthoDB" id="9810980at2"/>
<keyword evidence="7 9" id="KW-1133">Transmembrane helix</keyword>
<feature type="coiled-coil region" evidence="10">
    <location>
        <begin position="215"/>
        <end position="292"/>
    </location>
</feature>
<dbReference type="Pfam" id="PF25994">
    <property type="entry name" value="HH_AprE"/>
    <property type="match status" value="1"/>
</dbReference>
<dbReference type="RefSeq" id="WP_088522121.1">
    <property type="nucleotide sequence ID" value="NZ_FYDG01000014.1"/>
</dbReference>
<evidence type="ECO:0000256" key="5">
    <source>
        <dbReference type="ARBA" id="ARBA00022519"/>
    </source>
</evidence>
<keyword evidence="5 9" id="KW-0997">Cell inner membrane</keyword>
<evidence type="ECO:0000256" key="4">
    <source>
        <dbReference type="ARBA" id="ARBA00022475"/>
    </source>
</evidence>
<dbReference type="InterPro" id="IPR010129">
    <property type="entry name" value="T1SS_HlyD"/>
</dbReference>
<dbReference type="NCBIfam" id="TIGR01843">
    <property type="entry name" value="type_I_hlyD"/>
    <property type="match status" value="1"/>
</dbReference>
<dbReference type="Gene3D" id="2.40.30.170">
    <property type="match status" value="1"/>
</dbReference>
<accession>A0A212S7I4</accession>
<dbReference type="PANTHER" id="PTHR30386:SF17">
    <property type="entry name" value="ALKALINE PROTEASE SECRETION PROTEIN APRE"/>
    <property type="match status" value="1"/>
</dbReference>
<dbReference type="PRINTS" id="PR01490">
    <property type="entry name" value="RTXTOXIND"/>
</dbReference>
<evidence type="ECO:0000256" key="2">
    <source>
        <dbReference type="ARBA" id="ARBA00009477"/>
    </source>
</evidence>
<keyword evidence="6 9" id="KW-0812">Transmembrane</keyword>
<feature type="domain" description="AprE-like beta-barrel" evidence="12">
    <location>
        <begin position="327"/>
        <end position="414"/>
    </location>
</feature>
<keyword evidence="3 9" id="KW-0813">Transport</keyword>
<keyword evidence="14" id="KW-1185">Reference proteome</keyword>
<protein>
    <recommendedName>
        <fullName evidence="9">Membrane fusion protein (MFP) family protein</fullName>
    </recommendedName>
</protein>
<dbReference type="AlphaFoldDB" id="A0A212S7I4"/>
<evidence type="ECO:0000313" key="13">
    <source>
        <dbReference type="EMBL" id="SNB81153.1"/>
    </source>
</evidence>
<reference evidence="14" key="1">
    <citation type="submission" date="2017-06" db="EMBL/GenBank/DDBJ databases">
        <authorList>
            <person name="Varghese N."/>
            <person name="Submissions S."/>
        </authorList>
    </citation>
    <scope>NUCLEOTIDE SEQUENCE [LARGE SCALE GENOMIC DNA]</scope>
    <source>
        <strain evidence="14">DSM 137</strain>
    </source>
</reference>
<evidence type="ECO:0000313" key="14">
    <source>
        <dbReference type="Proteomes" id="UP000198418"/>
    </source>
</evidence>
<dbReference type="Pfam" id="PF26002">
    <property type="entry name" value="Beta-barrel_AprE"/>
    <property type="match status" value="1"/>
</dbReference>
<dbReference type="InterPro" id="IPR058781">
    <property type="entry name" value="HH_AprE-like"/>
</dbReference>
<evidence type="ECO:0000256" key="3">
    <source>
        <dbReference type="ARBA" id="ARBA00022448"/>
    </source>
</evidence>
<dbReference type="InterPro" id="IPR050739">
    <property type="entry name" value="MFP"/>
</dbReference>
<dbReference type="Proteomes" id="UP000198418">
    <property type="component" value="Unassembled WGS sequence"/>
</dbReference>
<evidence type="ECO:0000256" key="10">
    <source>
        <dbReference type="SAM" id="Coils"/>
    </source>
</evidence>
<evidence type="ECO:0000256" key="9">
    <source>
        <dbReference type="RuleBase" id="RU365093"/>
    </source>
</evidence>
<comment type="similarity">
    <text evidence="2 9">Belongs to the membrane fusion protein (MFP) (TC 8.A.1) family.</text>
</comment>
<comment type="subcellular location">
    <subcellularLocation>
        <location evidence="1 9">Cell inner membrane</location>
        <topology evidence="1 9">Single-pass membrane protein</topology>
    </subcellularLocation>
</comment>
<dbReference type="GO" id="GO:0015031">
    <property type="term" value="P:protein transport"/>
    <property type="evidence" value="ECO:0007669"/>
    <property type="project" value="InterPro"/>
</dbReference>
<feature type="transmembrane region" description="Helical" evidence="9">
    <location>
        <begin position="21"/>
        <end position="38"/>
    </location>
</feature>
<evidence type="ECO:0000256" key="1">
    <source>
        <dbReference type="ARBA" id="ARBA00004377"/>
    </source>
</evidence>
<name>A0A212S7I4_RHOAC</name>
<keyword evidence="8 9" id="KW-0472">Membrane</keyword>
<evidence type="ECO:0000259" key="11">
    <source>
        <dbReference type="Pfam" id="PF25994"/>
    </source>
</evidence>
<evidence type="ECO:0000259" key="12">
    <source>
        <dbReference type="Pfam" id="PF26002"/>
    </source>
</evidence>
<proteinExistence type="inferred from homology"/>
<keyword evidence="4 9" id="KW-1003">Cell membrane</keyword>
<feature type="domain" description="AprE-like long alpha-helical hairpin" evidence="11">
    <location>
        <begin position="99"/>
        <end position="285"/>
    </location>
</feature>